<dbReference type="InterPro" id="IPR011330">
    <property type="entry name" value="Glyco_hydro/deAcase_b/a-brl"/>
</dbReference>
<accession>A0A2A2I1I3</accession>
<protein>
    <submittedName>
        <fullName evidence="2">UPF0271 protein</fullName>
    </submittedName>
</protein>
<sequence length="246" mass="27219">MKLNCDLGESFGAWTMGRDEDVMPLIDMANVACGFHASDPTIMHRTVELAVSHNVVIGAHPAYLDLHGFGRRSIPHTAEQVRALIWYQVGALQGICRAHGATVQYVKPHGALNNDMMRDDDLLQSVMDAIATYDRRLSLMMPVTTRYEAHQSMADERGLSLILEAFADRAYDDEGQLVSRREPNAVHHDPDKIVRQAVGFAEYDGVESHSGQWLTLPATSLCVHGDNEQSLAAVRSIRDALGTRRA</sequence>
<dbReference type="PANTHER" id="PTHR30292">
    <property type="entry name" value="UNCHARACTERIZED PROTEIN YBGL-RELATED"/>
    <property type="match status" value="1"/>
</dbReference>
<reference evidence="1 3" key="1">
    <citation type="submission" date="2017-07" db="EMBL/GenBank/DDBJ databases">
        <title>Tamlnaduibacter salinus (Mi-7) genome sequencing.</title>
        <authorList>
            <person name="Verma A."/>
            <person name="Krishnamurthi S."/>
        </authorList>
    </citation>
    <scope>NUCLEOTIDE SEQUENCE [LARGE SCALE GENOMIC DNA]</scope>
    <source>
        <strain evidence="1 3">Mi-7</strain>
    </source>
</reference>
<dbReference type="EMBL" id="NMPM01000076">
    <property type="protein sequence ID" value="PAV25144.1"/>
    <property type="molecule type" value="Genomic_DNA"/>
</dbReference>
<dbReference type="Proteomes" id="UP000245887">
    <property type="component" value="Unassembled WGS sequence"/>
</dbReference>
<dbReference type="GO" id="GO:0005975">
    <property type="term" value="P:carbohydrate metabolic process"/>
    <property type="evidence" value="ECO:0007669"/>
    <property type="project" value="InterPro"/>
</dbReference>
<dbReference type="EMBL" id="QEKQ01000002">
    <property type="protein sequence ID" value="PVY78054.1"/>
    <property type="molecule type" value="Genomic_DNA"/>
</dbReference>
<dbReference type="Proteomes" id="UP000218332">
    <property type="component" value="Unassembled WGS sequence"/>
</dbReference>
<dbReference type="SUPFAM" id="SSF88713">
    <property type="entry name" value="Glycoside hydrolase/deacetylase"/>
    <property type="match status" value="1"/>
</dbReference>
<dbReference type="PANTHER" id="PTHR30292:SF0">
    <property type="entry name" value="5-OXOPROLINASE SUBUNIT A"/>
    <property type="match status" value="1"/>
</dbReference>
<keyword evidence="3" id="KW-1185">Reference proteome</keyword>
<evidence type="ECO:0000313" key="4">
    <source>
        <dbReference type="Proteomes" id="UP000245887"/>
    </source>
</evidence>
<dbReference type="RefSeq" id="WP_095611787.1">
    <property type="nucleotide sequence ID" value="NZ_NMPM01000076.1"/>
</dbReference>
<dbReference type="InterPro" id="IPR005501">
    <property type="entry name" value="LamB/YcsF/PxpA-like"/>
</dbReference>
<organism evidence="1 3">
    <name type="scientific">Tamilnaduibacter salinus</name>
    <dbReference type="NCBI Taxonomy" id="1484056"/>
    <lineage>
        <taxon>Bacteria</taxon>
        <taxon>Pseudomonadati</taxon>
        <taxon>Pseudomonadota</taxon>
        <taxon>Gammaproteobacteria</taxon>
        <taxon>Pseudomonadales</taxon>
        <taxon>Marinobacteraceae</taxon>
        <taxon>Tamilnaduibacter</taxon>
    </lineage>
</organism>
<dbReference type="NCBIfam" id="NF003816">
    <property type="entry name" value="PRK05406.1-5"/>
    <property type="match status" value="1"/>
</dbReference>
<evidence type="ECO:0000313" key="3">
    <source>
        <dbReference type="Proteomes" id="UP000218332"/>
    </source>
</evidence>
<evidence type="ECO:0000313" key="2">
    <source>
        <dbReference type="EMBL" id="PVY78054.1"/>
    </source>
</evidence>
<proteinExistence type="predicted"/>
<dbReference type="OrthoDB" id="9773478at2"/>
<dbReference type="CDD" id="cd10787">
    <property type="entry name" value="LamB_YcsF_like"/>
    <property type="match status" value="1"/>
</dbReference>
<gene>
    <name evidence="2" type="ORF">C8D92_10289</name>
    <name evidence="1" type="ORF">CF392_12490</name>
</gene>
<dbReference type="AlphaFoldDB" id="A0A2A2I1I3"/>
<name>A0A2A2I1I3_9GAMM</name>
<dbReference type="NCBIfam" id="NF003814">
    <property type="entry name" value="PRK05406.1-3"/>
    <property type="match status" value="1"/>
</dbReference>
<dbReference type="Gene3D" id="3.20.20.370">
    <property type="entry name" value="Glycoside hydrolase/deacetylase"/>
    <property type="match status" value="1"/>
</dbReference>
<evidence type="ECO:0000313" key="1">
    <source>
        <dbReference type="EMBL" id="PAV25144.1"/>
    </source>
</evidence>
<comment type="caution">
    <text evidence="1">The sequence shown here is derived from an EMBL/GenBank/DDBJ whole genome shotgun (WGS) entry which is preliminary data.</text>
</comment>
<reference evidence="2 4" key="2">
    <citation type="submission" date="2018-04" db="EMBL/GenBank/DDBJ databases">
        <title>Genomic Encyclopedia of Type Strains, Phase IV (KMG-IV): sequencing the most valuable type-strain genomes for metagenomic binning, comparative biology and taxonomic classification.</title>
        <authorList>
            <person name="Goeker M."/>
        </authorList>
    </citation>
    <scope>NUCLEOTIDE SEQUENCE [LARGE SCALE GENOMIC DNA]</scope>
    <source>
        <strain evidence="2 4">DSM 28688</strain>
    </source>
</reference>
<dbReference type="Pfam" id="PF03746">
    <property type="entry name" value="LamB_YcsF"/>
    <property type="match status" value="1"/>
</dbReference>